<reference evidence="2" key="1">
    <citation type="journal article" date="2012" name="MBio">
        <title>Comparative genome analysis of Trichophyton rubrum and related dermatophytes reveals candidate genes involved in infection.</title>
        <authorList>
            <person name="Martinez D.A."/>
            <person name="Oliver B.G."/>
            <person name="Graeser Y."/>
            <person name="Goldberg J.M."/>
            <person name="Li W."/>
            <person name="Martinez-Rossi N.M."/>
            <person name="Monod M."/>
            <person name="Shelest E."/>
            <person name="Barton R.C."/>
            <person name="Birch E."/>
            <person name="Brakhage A.A."/>
            <person name="Chen Z."/>
            <person name="Gurr S.J."/>
            <person name="Heiman D."/>
            <person name="Heitman J."/>
            <person name="Kosti I."/>
            <person name="Rossi A."/>
            <person name="Saif S."/>
            <person name="Samalova M."/>
            <person name="Saunders C.W."/>
            <person name="Shea T."/>
            <person name="Summerbell R.C."/>
            <person name="Xu J."/>
            <person name="Young S."/>
            <person name="Zeng Q."/>
            <person name="Birren B.W."/>
            <person name="Cuomo C.A."/>
            <person name="White T.C."/>
        </authorList>
    </citation>
    <scope>NUCLEOTIDE SEQUENCE [LARGE SCALE GENOMIC DNA]</scope>
    <source>
        <strain evidence="2">CBS 112818</strain>
    </source>
</reference>
<evidence type="ECO:0000313" key="2">
    <source>
        <dbReference type="Proteomes" id="UP000009172"/>
    </source>
</evidence>
<keyword evidence="2" id="KW-1185">Reference proteome</keyword>
<dbReference type="Proteomes" id="UP000009172">
    <property type="component" value="Unassembled WGS sequence"/>
</dbReference>
<gene>
    <name evidence="1" type="ORF">TESG_08221</name>
</gene>
<dbReference type="HOGENOM" id="CLU_2442464_0_0_1"/>
<dbReference type="AlphaFoldDB" id="F2SBI4"/>
<organism evidence="1 2">
    <name type="scientific">Trichophyton tonsurans (strain CBS 112818)</name>
    <name type="common">Scalp ringworm fungus</name>
    <dbReference type="NCBI Taxonomy" id="647933"/>
    <lineage>
        <taxon>Eukaryota</taxon>
        <taxon>Fungi</taxon>
        <taxon>Dikarya</taxon>
        <taxon>Ascomycota</taxon>
        <taxon>Pezizomycotina</taxon>
        <taxon>Eurotiomycetes</taxon>
        <taxon>Eurotiomycetidae</taxon>
        <taxon>Onygenales</taxon>
        <taxon>Arthrodermataceae</taxon>
        <taxon>Trichophyton</taxon>
    </lineage>
</organism>
<sequence>MYLHGVQAHRYHQIYTVIRSLHVLFYARVADDAKRLCIPRPLLKDALQLAHDHNGHVELRRSLQILQRLFFVDHSREVLAAHNIRKINEY</sequence>
<name>F2SBI4_TRIT1</name>
<protein>
    <submittedName>
        <fullName evidence="1">Uncharacterized protein</fullName>
    </submittedName>
</protein>
<dbReference type="Gene3D" id="1.10.340.70">
    <property type="match status" value="1"/>
</dbReference>
<evidence type="ECO:0000313" key="1">
    <source>
        <dbReference type="EMBL" id="EGE00934.1"/>
    </source>
</evidence>
<accession>F2SBI4</accession>
<dbReference type="EMBL" id="GG698579">
    <property type="protein sequence ID" value="EGE00934.1"/>
    <property type="molecule type" value="Genomic_DNA"/>
</dbReference>
<proteinExistence type="predicted"/>